<reference evidence="2 3" key="1">
    <citation type="submission" date="2015-05" db="EMBL/GenBank/DDBJ databases">
        <title>Whole genome sequence and identification of bacterial endophytes from Costus igneus.</title>
        <authorList>
            <person name="Lee Y.P."/>
            <person name="Gan H.M."/>
            <person name="Eng W."/>
            <person name="Wheatley M.S."/>
            <person name="Caraballo A."/>
            <person name="Polter S."/>
            <person name="Savka M.A."/>
            <person name="Hudson A.O."/>
        </authorList>
    </citation>
    <scope>NUCLEOTIDE SEQUENCE [LARGE SCALE GENOMIC DNA]</scope>
    <source>
        <strain evidence="2 3">RIT379</strain>
    </source>
</reference>
<evidence type="ECO:0000313" key="2">
    <source>
        <dbReference type="EMBL" id="KLV27133.1"/>
    </source>
</evidence>
<protein>
    <submittedName>
        <fullName evidence="2">Uncharacterized protein</fullName>
    </submittedName>
</protein>
<feature type="compositionally biased region" description="Basic and acidic residues" evidence="1">
    <location>
        <begin position="1"/>
        <end position="15"/>
    </location>
</feature>
<evidence type="ECO:0000256" key="1">
    <source>
        <dbReference type="SAM" id="MobiDB-lite"/>
    </source>
</evidence>
<evidence type="ECO:0000313" key="3">
    <source>
        <dbReference type="Proteomes" id="UP000036045"/>
    </source>
</evidence>
<dbReference type="EMBL" id="LDPH01000004">
    <property type="protein sequence ID" value="KLV27133.1"/>
    <property type="molecule type" value="Genomic_DNA"/>
</dbReference>
<dbReference type="PATRIC" id="fig|1397.4.peg.3924"/>
<feature type="region of interest" description="Disordered" evidence="1">
    <location>
        <begin position="1"/>
        <end position="29"/>
    </location>
</feature>
<accession>A0A0J1IML2</accession>
<organism evidence="2 3">
    <name type="scientific">Niallia circulans</name>
    <name type="common">Bacillus circulans</name>
    <dbReference type="NCBI Taxonomy" id="1397"/>
    <lineage>
        <taxon>Bacteria</taxon>
        <taxon>Bacillati</taxon>
        <taxon>Bacillota</taxon>
        <taxon>Bacilli</taxon>
        <taxon>Bacillales</taxon>
        <taxon>Bacillaceae</taxon>
        <taxon>Niallia</taxon>
    </lineage>
</organism>
<proteinExistence type="predicted"/>
<dbReference type="Proteomes" id="UP000036045">
    <property type="component" value="Unassembled WGS sequence"/>
</dbReference>
<gene>
    <name evidence="2" type="ORF">ABW02_06285</name>
</gene>
<sequence>MNEDHNEERKAEKRRSSASLEPTKKEKGSKVTFIHKFYVSKEFKQLQNLQTNYNEKAKKYAAIASSTFI</sequence>
<name>A0A0J1IML2_NIACI</name>
<comment type="caution">
    <text evidence="2">The sequence shown here is derived from an EMBL/GenBank/DDBJ whole genome shotgun (WGS) entry which is preliminary data.</text>
</comment>
<dbReference type="AlphaFoldDB" id="A0A0J1IML2"/>
<keyword evidence="3" id="KW-1185">Reference proteome</keyword>